<feature type="domain" description="3'-5' exonuclease" evidence="2">
    <location>
        <begin position="172"/>
        <end position="313"/>
    </location>
</feature>
<dbReference type="InterPro" id="IPR012337">
    <property type="entry name" value="RNaseH-like_sf"/>
</dbReference>
<gene>
    <name evidence="3" type="ORF">EVEC_LOCUS1875</name>
</gene>
<dbReference type="Gene3D" id="3.30.420.10">
    <property type="entry name" value="Ribonuclease H-like superfamily/Ribonuclease H"/>
    <property type="match status" value="2"/>
</dbReference>
<reference evidence="5" key="1">
    <citation type="submission" date="2016-04" db="UniProtKB">
        <authorList>
            <consortium name="WormBaseParasite"/>
        </authorList>
    </citation>
    <scope>IDENTIFICATION</scope>
</reference>
<name>A0A158Q9I8_ENTVE</name>
<dbReference type="EMBL" id="UXUI01007278">
    <property type="protein sequence ID" value="VDD86732.1"/>
    <property type="molecule type" value="Genomic_DNA"/>
</dbReference>
<feature type="region of interest" description="Disordered" evidence="1">
    <location>
        <begin position="348"/>
        <end position="391"/>
    </location>
</feature>
<organism evidence="5">
    <name type="scientific">Enterobius vermicularis</name>
    <name type="common">Human pinworm</name>
    <dbReference type="NCBI Taxonomy" id="51028"/>
    <lineage>
        <taxon>Eukaryota</taxon>
        <taxon>Metazoa</taxon>
        <taxon>Ecdysozoa</taxon>
        <taxon>Nematoda</taxon>
        <taxon>Chromadorea</taxon>
        <taxon>Rhabditida</taxon>
        <taxon>Spirurina</taxon>
        <taxon>Oxyuridomorpha</taxon>
        <taxon>Oxyuroidea</taxon>
        <taxon>Oxyuridae</taxon>
        <taxon>Enterobius</taxon>
    </lineage>
</organism>
<evidence type="ECO:0000259" key="2">
    <source>
        <dbReference type="Pfam" id="PF01612"/>
    </source>
</evidence>
<keyword evidence="4" id="KW-1185">Reference proteome</keyword>
<dbReference type="OrthoDB" id="18193at2759"/>
<sequence length="555" mass="63314">MALQAVCAVLSIQELLWAREQFALHKAKLFAKLLSYEEFCRSIANLVKDLRKQTLANGTIDEGYAYAVVKQCAKNFYVDKIWKAEQLHEVLYTVLQQRPSMKKFVINLLEKKYGDSEMARRWIVTEMKSRLPQDVPPLSTVTFSSENTTVNFWTSNSPFLSIPENVSSVSFVNDLEKLQRLTAFLENYSYDNRPVAALDSEWSSYRSYPKSVLHLLSHLATILQIAFPNNVYILDLDGLERKHLNEFLSKLFGDKRITKIGFQFSEDLTHICRAVPICESLYNPKNLICVDRIVNRLLGESSKHPDVGLDGIINVVDALTLKNLKDTEGVLTPSGTVDGESDVKVQVGEVDSEDDRSSEASITEEIPENTCSRRRSSSDEEKMLETVSDKKMKKAVPSKRAGFLDEKKRKILRTGLSGYCEFLFGSPLDKTEQCSVWDRRPLRDLQTRYAALDAYVVLMMFEKCVEWARRFGLDVYDLCASEPPMKVQLPLFFNVKVGVYGRIWDFPVRAAIELQMYRGPQLSSRKLCGMAVMTREWMSEVFMEKGGSQNCGFKV</sequence>
<dbReference type="AlphaFoldDB" id="A0A158Q9I8"/>
<dbReference type="GO" id="GO:0006139">
    <property type="term" value="P:nucleobase-containing compound metabolic process"/>
    <property type="evidence" value="ECO:0007669"/>
    <property type="project" value="InterPro"/>
</dbReference>
<evidence type="ECO:0000313" key="5">
    <source>
        <dbReference type="WBParaSite" id="EVEC_0000216701-mRNA-1"/>
    </source>
</evidence>
<dbReference type="InterPro" id="IPR052408">
    <property type="entry name" value="Exonuclease_MUT-7-like"/>
</dbReference>
<dbReference type="SUPFAM" id="SSF53098">
    <property type="entry name" value="Ribonuclease H-like"/>
    <property type="match status" value="1"/>
</dbReference>
<evidence type="ECO:0000313" key="4">
    <source>
        <dbReference type="Proteomes" id="UP000274131"/>
    </source>
</evidence>
<dbReference type="PANTHER" id="PTHR47765:SF3">
    <property type="entry name" value="3'-5' EXONUCLEASE DOMAIN-CONTAINING PROTEIN"/>
    <property type="match status" value="1"/>
</dbReference>
<feature type="domain" description="3'-5' exonuclease" evidence="2">
    <location>
        <begin position="408"/>
        <end position="463"/>
    </location>
</feature>
<proteinExistence type="predicted"/>
<accession>A0A158Q9I8</accession>
<evidence type="ECO:0000313" key="3">
    <source>
        <dbReference type="EMBL" id="VDD86732.1"/>
    </source>
</evidence>
<dbReference type="InterPro" id="IPR002562">
    <property type="entry name" value="3'-5'_exonuclease_dom"/>
</dbReference>
<dbReference type="PANTHER" id="PTHR47765">
    <property type="entry name" value="3'-5' EXONUCLEASE DOMAIN-CONTAINING PROTEIN"/>
    <property type="match status" value="1"/>
</dbReference>
<dbReference type="WBParaSite" id="EVEC_0000216701-mRNA-1">
    <property type="protein sequence ID" value="EVEC_0000216701-mRNA-1"/>
    <property type="gene ID" value="EVEC_0000216701"/>
</dbReference>
<feature type="compositionally biased region" description="Basic and acidic residues" evidence="1">
    <location>
        <begin position="376"/>
        <end position="390"/>
    </location>
</feature>
<dbReference type="GO" id="GO:0003676">
    <property type="term" value="F:nucleic acid binding"/>
    <property type="evidence" value="ECO:0007669"/>
    <property type="project" value="InterPro"/>
</dbReference>
<dbReference type="STRING" id="51028.A0A158Q9I8"/>
<evidence type="ECO:0000256" key="1">
    <source>
        <dbReference type="SAM" id="MobiDB-lite"/>
    </source>
</evidence>
<dbReference type="Proteomes" id="UP000274131">
    <property type="component" value="Unassembled WGS sequence"/>
</dbReference>
<protein>
    <submittedName>
        <fullName evidence="5">3'-5' exonuclease domain-containing protein</fullName>
    </submittedName>
</protein>
<dbReference type="GO" id="GO:0008408">
    <property type="term" value="F:3'-5' exonuclease activity"/>
    <property type="evidence" value="ECO:0007669"/>
    <property type="project" value="InterPro"/>
</dbReference>
<reference evidence="3 4" key="2">
    <citation type="submission" date="2018-10" db="EMBL/GenBank/DDBJ databases">
        <authorList>
            <consortium name="Pathogen Informatics"/>
        </authorList>
    </citation>
    <scope>NUCLEOTIDE SEQUENCE [LARGE SCALE GENOMIC DNA]</scope>
</reference>
<dbReference type="InterPro" id="IPR036397">
    <property type="entry name" value="RNaseH_sf"/>
</dbReference>
<dbReference type="Pfam" id="PF01612">
    <property type="entry name" value="DNA_pol_A_exo1"/>
    <property type="match status" value="2"/>
</dbReference>